<dbReference type="PANTHER" id="PTHR45937:SF1">
    <property type="entry name" value="ASPARAGINE SYNTHETASE DOMAIN-CONTAINING PROTEIN 1"/>
    <property type="match status" value="1"/>
</dbReference>
<dbReference type="GO" id="GO:0004066">
    <property type="term" value="F:asparagine synthase (glutamine-hydrolyzing) activity"/>
    <property type="evidence" value="ECO:0007669"/>
    <property type="project" value="InterPro"/>
</dbReference>
<dbReference type="Proteomes" id="UP000246171">
    <property type="component" value="Unassembled WGS sequence"/>
</dbReference>
<evidence type="ECO:0000259" key="4">
    <source>
        <dbReference type="PROSITE" id="PS51278"/>
    </source>
</evidence>
<dbReference type="OrthoDB" id="10252281at2759"/>
<dbReference type="InterPro" id="IPR017932">
    <property type="entry name" value="GATase_2_dom"/>
</dbReference>
<accession>A0A317VRA5</accession>
<protein>
    <submittedName>
        <fullName evidence="5">Asparagine synthase related protein</fullName>
    </submittedName>
</protein>
<reference evidence="5" key="1">
    <citation type="submission" date="2016-12" db="EMBL/GenBank/DDBJ databases">
        <title>The genomes of Aspergillus section Nigri reveals drivers in fungal speciation.</title>
        <authorList>
            <consortium name="DOE Joint Genome Institute"/>
            <person name="Vesth T.C."/>
            <person name="Nybo J."/>
            <person name="Theobald S."/>
            <person name="Brandl J."/>
            <person name="Frisvad J.C."/>
            <person name="Nielsen K.F."/>
            <person name="Lyhne E.K."/>
            <person name="Kogle M.E."/>
            <person name="Kuo A."/>
            <person name="Riley R."/>
            <person name="Clum A."/>
            <person name="Nolan M."/>
            <person name="Lipzen A."/>
            <person name="Salamov A."/>
            <person name="Henrissat B."/>
            <person name="Wiebenga A."/>
            <person name="De vries R.P."/>
            <person name="Grigoriev I.V."/>
            <person name="Mortensen U.H."/>
            <person name="Andersen M.R."/>
            <person name="Baker S.E."/>
        </authorList>
    </citation>
    <scope>NUCLEOTIDE SEQUENCE</scope>
    <source>
        <strain evidence="5">CBS 122712</strain>
    </source>
</reference>
<keyword evidence="2" id="KW-0061">Asparagine biosynthesis</keyword>
<dbReference type="VEuPathDB" id="FungiDB:BO83DRAFT_387486"/>
<dbReference type="CDD" id="cd03766">
    <property type="entry name" value="Gn_AT_II_novel"/>
    <property type="match status" value="1"/>
</dbReference>
<evidence type="ECO:0000256" key="2">
    <source>
        <dbReference type="ARBA" id="ARBA00022888"/>
    </source>
</evidence>
<proteinExistence type="predicted"/>
<name>A0A317VRA5_ASPEC</name>
<keyword evidence="3" id="KW-0315">Glutamine amidotransferase</keyword>
<dbReference type="SUPFAM" id="SSF56235">
    <property type="entry name" value="N-terminal nucleophile aminohydrolases (Ntn hydrolases)"/>
    <property type="match status" value="1"/>
</dbReference>
<dbReference type="Gene3D" id="3.40.50.620">
    <property type="entry name" value="HUPs"/>
    <property type="match status" value="1"/>
</dbReference>
<evidence type="ECO:0000313" key="6">
    <source>
        <dbReference type="Proteomes" id="UP000246171"/>
    </source>
</evidence>
<dbReference type="AlphaFoldDB" id="A0A317VRA5"/>
<dbReference type="PANTHER" id="PTHR45937">
    <property type="entry name" value="ASPARAGINE SYNTHETASE DOMAIN-CONTAINING PROTEIN 1"/>
    <property type="match status" value="1"/>
</dbReference>
<dbReference type="Gene3D" id="3.60.20.10">
    <property type="entry name" value="Glutamine Phosphoribosylpyrophosphate, subunit 1, domain 1"/>
    <property type="match status" value="1"/>
</dbReference>
<dbReference type="InterPro" id="IPR051857">
    <property type="entry name" value="Asn_synthetase_domain"/>
</dbReference>
<dbReference type="InterPro" id="IPR029055">
    <property type="entry name" value="Ntn_hydrolases_N"/>
</dbReference>
<evidence type="ECO:0000313" key="5">
    <source>
        <dbReference type="EMBL" id="PWY76843.1"/>
    </source>
</evidence>
<dbReference type="CDD" id="cd01991">
    <property type="entry name" value="Asn_synthase_B_C"/>
    <property type="match status" value="1"/>
</dbReference>
<sequence>MCGIFFSLSASGAVLPNEETCCLLRKRGPDNYHVHSVEHKITNPRSSNEEPIAVQLTFVSTVLSMRGGYLVPQPLVDPTTQSVLCYNGDAWKISGEPIQGNDAELIFKLLLQAINHPSKATSSADSSTNAVQGVLALISSISGPFAFVFYDAINSKLFFTRDSLGRRSLLQGVNESGAFKLCSLCDGTSSTHFSEVETDGVYVVDLEHAIFQNNSIATKSAGTPSFDASCIQTLLWEHNASDLPLRPRNPVPPMNKSIPEGEAPPLTVETTAVKELEHNLRQSLAMRIQNVREPPTASSGSNVKVAVLFSGGLDCTLLARLSHEILPKEEVIDLLNVAFENPRVAAAAKSKGDATGSVYESCPDRITGRAAFAELQRVCPDRNWRFVAVDVPYQETLAHRETVKRLMRPHNTEMDLSIACALYFASRGQGLAFDSRQLDAQPMQYATSARVLLSGLGADELFAGYSRHGAAFSRDGFAGLIDEINLDVSRLGKRNLGRDNRVIAHWGREARFPFLDEEFVSWVVQLPVWEKCGFGTPLPPADSPEAGLDSEKKALRLVALRLGMTNVAREKKRAIQFGSRTAKMEKSKVKGTDALT</sequence>
<dbReference type="PROSITE" id="PS51278">
    <property type="entry name" value="GATASE_TYPE_2"/>
    <property type="match status" value="1"/>
</dbReference>
<gene>
    <name evidence="5" type="ORF">BO83DRAFT_387486</name>
</gene>
<dbReference type="GO" id="GO:0006529">
    <property type="term" value="P:asparagine biosynthetic process"/>
    <property type="evidence" value="ECO:0007669"/>
    <property type="project" value="UniProtKB-KW"/>
</dbReference>
<dbReference type="RefSeq" id="XP_025389833.1">
    <property type="nucleotide sequence ID" value="XM_025532716.1"/>
</dbReference>
<dbReference type="GeneID" id="37054678"/>
<evidence type="ECO:0000256" key="3">
    <source>
        <dbReference type="ARBA" id="ARBA00022962"/>
    </source>
</evidence>
<dbReference type="InterPro" id="IPR001962">
    <property type="entry name" value="Asn_synthase"/>
</dbReference>
<dbReference type="EMBL" id="MSFU01000008">
    <property type="protein sequence ID" value="PWY76843.1"/>
    <property type="molecule type" value="Genomic_DNA"/>
</dbReference>
<dbReference type="Pfam" id="PF00733">
    <property type="entry name" value="Asn_synthase"/>
    <property type="match status" value="2"/>
</dbReference>
<keyword evidence="1" id="KW-0028">Amino-acid biosynthesis</keyword>
<keyword evidence="6" id="KW-1185">Reference proteome</keyword>
<feature type="domain" description="Glutamine amidotransferase type-2" evidence="4">
    <location>
        <begin position="2"/>
        <end position="269"/>
    </location>
</feature>
<dbReference type="SUPFAM" id="SSF52402">
    <property type="entry name" value="Adenine nucleotide alpha hydrolases-like"/>
    <property type="match status" value="1"/>
</dbReference>
<dbReference type="InterPro" id="IPR014729">
    <property type="entry name" value="Rossmann-like_a/b/a_fold"/>
</dbReference>
<evidence type="ECO:0000256" key="1">
    <source>
        <dbReference type="ARBA" id="ARBA00022605"/>
    </source>
</evidence>
<organism evidence="5 6">
    <name type="scientific">Aspergillus eucalypticola (strain CBS 122712 / IBT 29274)</name>
    <dbReference type="NCBI Taxonomy" id="1448314"/>
    <lineage>
        <taxon>Eukaryota</taxon>
        <taxon>Fungi</taxon>
        <taxon>Dikarya</taxon>
        <taxon>Ascomycota</taxon>
        <taxon>Pezizomycotina</taxon>
        <taxon>Eurotiomycetes</taxon>
        <taxon>Eurotiomycetidae</taxon>
        <taxon>Eurotiales</taxon>
        <taxon>Aspergillaceae</taxon>
        <taxon>Aspergillus</taxon>
        <taxon>Aspergillus subgen. Circumdati</taxon>
    </lineage>
</organism>
<comment type="caution">
    <text evidence="5">The sequence shown here is derived from an EMBL/GenBank/DDBJ whole genome shotgun (WGS) entry which is preliminary data.</text>
</comment>